<evidence type="ECO:0000259" key="4">
    <source>
        <dbReference type="PROSITE" id="PS50042"/>
    </source>
</evidence>
<dbReference type="InterPro" id="IPR014710">
    <property type="entry name" value="RmlC-like_jellyroll"/>
</dbReference>
<dbReference type="GO" id="GO:0034220">
    <property type="term" value="P:monoatomic ion transmembrane transport"/>
    <property type="evidence" value="ECO:0007669"/>
    <property type="project" value="UniProtKB-KW"/>
</dbReference>
<dbReference type="Gene3D" id="2.60.120.10">
    <property type="entry name" value="Jelly Rolls"/>
    <property type="match status" value="1"/>
</dbReference>
<gene>
    <name evidence="5" type="ORF">FSB_LOCUS28737</name>
</gene>
<feature type="region of interest" description="Disordered" evidence="3">
    <location>
        <begin position="29"/>
        <end position="99"/>
    </location>
</feature>
<proteinExistence type="predicted"/>
<dbReference type="AlphaFoldDB" id="A0A2N9GMQ9"/>
<evidence type="ECO:0000256" key="1">
    <source>
        <dbReference type="ARBA" id="ARBA00023286"/>
    </source>
</evidence>
<evidence type="ECO:0000256" key="2">
    <source>
        <dbReference type="ARBA" id="ARBA00023303"/>
    </source>
</evidence>
<dbReference type="PANTHER" id="PTHR45651:SF68">
    <property type="entry name" value="ION TRANSPORT DOMAIN-CONTAINING PROTEIN"/>
    <property type="match status" value="1"/>
</dbReference>
<keyword evidence="1" id="KW-0813">Transport</keyword>
<keyword evidence="1" id="KW-0406">Ion transport</keyword>
<dbReference type="SUPFAM" id="SSF51206">
    <property type="entry name" value="cAMP-binding domain-like"/>
    <property type="match status" value="1"/>
</dbReference>
<name>A0A2N9GMQ9_FAGSY</name>
<keyword evidence="1" id="KW-1071">Ligand-gated ion channel</keyword>
<dbReference type="PANTHER" id="PTHR45651">
    <property type="entry name" value="CYCLIC NUCLEOTIDE-GATED ION CHANNEL 15-RELATED-RELATED"/>
    <property type="match status" value="1"/>
</dbReference>
<feature type="compositionally biased region" description="Basic and acidic residues" evidence="3">
    <location>
        <begin position="76"/>
        <end position="86"/>
    </location>
</feature>
<feature type="domain" description="Cyclic nucleotide-binding" evidence="4">
    <location>
        <begin position="105"/>
        <end position="181"/>
    </location>
</feature>
<dbReference type="PROSITE" id="PS50042">
    <property type="entry name" value="CNMP_BINDING_3"/>
    <property type="match status" value="1"/>
</dbReference>
<dbReference type="CDD" id="cd00038">
    <property type="entry name" value="CAP_ED"/>
    <property type="match status" value="1"/>
</dbReference>
<evidence type="ECO:0000256" key="3">
    <source>
        <dbReference type="SAM" id="MobiDB-lite"/>
    </source>
</evidence>
<dbReference type="GO" id="GO:0016020">
    <property type="term" value="C:membrane"/>
    <property type="evidence" value="ECO:0007669"/>
    <property type="project" value="UniProtKB-SubCell"/>
</dbReference>
<dbReference type="EMBL" id="OIVN01002128">
    <property type="protein sequence ID" value="SPD00855.1"/>
    <property type="molecule type" value="Genomic_DNA"/>
</dbReference>
<reference evidence="5" key="1">
    <citation type="submission" date="2018-02" db="EMBL/GenBank/DDBJ databases">
        <authorList>
            <person name="Cohen D.B."/>
            <person name="Kent A.D."/>
        </authorList>
    </citation>
    <scope>NUCLEOTIDE SEQUENCE</scope>
</reference>
<evidence type="ECO:0000313" key="5">
    <source>
        <dbReference type="EMBL" id="SPD00855.1"/>
    </source>
</evidence>
<sequence length="232" mass="25517">MTPLLNFSVKVSYSAPIYLKPKRNLQSGSSQYLLQRAMSSTKSKLEKPEVDSEATARGAAKPTMGGDKPQRNPRLTKKEKPNERGEALPGGSESTHEYGRVRGGVLENLDELLLLMICNSLKPVSYDKCSYIVREGEPIDTTFFITQGIAWRYTTNNNGEGTSSSPAECLEKGHFFGEELLSGLNVASPPFNLFNLPVSSKIVKSHTKVEALALMANDLKNIVEQLENDASY</sequence>
<keyword evidence="2" id="KW-0407">Ion channel</keyword>
<feature type="compositionally biased region" description="Polar residues" evidence="3">
    <location>
        <begin position="29"/>
        <end position="42"/>
    </location>
</feature>
<protein>
    <recommendedName>
        <fullName evidence="4">Cyclic nucleotide-binding domain-containing protein</fullName>
    </recommendedName>
</protein>
<dbReference type="InterPro" id="IPR018490">
    <property type="entry name" value="cNMP-bd_dom_sf"/>
</dbReference>
<accession>A0A2N9GMQ9</accession>
<dbReference type="InterPro" id="IPR000595">
    <property type="entry name" value="cNMP-bd_dom"/>
</dbReference>
<organism evidence="5">
    <name type="scientific">Fagus sylvatica</name>
    <name type="common">Beechnut</name>
    <dbReference type="NCBI Taxonomy" id="28930"/>
    <lineage>
        <taxon>Eukaryota</taxon>
        <taxon>Viridiplantae</taxon>
        <taxon>Streptophyta</taxon>
        <taxon>Embryophyta</taxon>
        <taxon>Tracheophyta</taxon>
        <taxon>Spermatophyta</taxon>
        <taxon>Magnoliopsida</taxon>
        <taxon>eudicotyledons</taxon>
        <taxon>Gunneridae</taxon>
        <taxon>Pentapetalae</taxon>
        <taxon>rosids</taxon>
        <taxon>fabids</taxon>
        <taxon>Fagales</taxon>
        <taxon>Fagaceae</taxon>
        <taxon>Fagus</taxon>
    </lineage>
</organism>